<dbReference type="GO" id="GO:0004565">
    <property type="term" value="F:beta-galactosidase activity"/>
    <property type="evidence" value="ECO:0007669"/>
    <property type="project" value="UniProtKB-EC"/>
</dbReference>
<dbReference type="GO" id="GO:0005975">
    <property type="term" value="P:carbohydrate metabolic process"/>
    <property type="evidence" value="ECO:0007669"/>
    <property type="project" value="InterPro"/>
</dbReference>
<name>A0A2P6PPP0_ROSCH</name>
<dbReference type="PANTHER" id="PTHR23421">
    <property type="entry name" value="BETA-GALACTOSIDASE RELATED"/>
    <property type="match status" value="1"/>
</dbReference>
<dbReference type="Pfam" id="PF21467">
    <property type="entry name" value="BetaGal_gal-bd"/>
    <property type="match status" value="1"/>
</dbReference>
<dbReference type="Gramene" id="PRQ23876">
    <property type="protein sequence ID" value="PRQ23876"/>
    <property type="gene ID" value="RchiOBHm_Chr6g0266211"/>
</dbReference>
<evidence type="ECO:0000256" key="1">
    <source>
        <dbReference type="ARBA" id="ARBA00022801"/>
    </source>
</evidence>
<dbReference type="InterPro" id="IPR008979">
    <property type="entry name" value="Galactose-bd-like_sf"/>
</dbReference>
<gene>
    <name evidence="4" type="ORF">RchiOBHm_Chr6g0266211</name>
</gene>
<dbReference type="AlphaFoldDB" id="A0A2P6PPP0"/>
<reference evidence="4 5" key="1">
    <citation type="journal article" date="2018" name="Nat. Genet.">
        <title>The Rosa genome provides new insights in the design of modern roses.</title>
        <authorList>
            <person name="Bendahmane M."/>
        </authorList>
    </citation>
    <scope>NUCLEOTIDE SEQUENCE [LARGE SCALE GENOMIC DNA]</scope>
    <source>
        <strain evidence="5">cv. Old Blush</strain>
    </source>
</reference>
<proteinExistence type="predicted"/>
<dbReference type="PRINTS" id="PR00742">
    <property type="entry name" value="GLHYDRLASE35"/>
</dbReference>
<evidence type="ECO:0000313" key="4">
    <source>
        <dbReference type="EMBL" id="PRQ23876.1"/>
    </source>
</evidence>
<dbReference type="InterPro" id="IPR001944">
    <property type="entry name" value="Glycoside_Hdrlase_35"/>
</dbReference>
<evidence type="ECO:0000256" key="2">
    <source>
        <dbReference type="ARBA" id="ARBA00023295"/>
    </source>
</evidence>
<dbReference type="EC" id="3.2.1.23" evidence="4"/>
<organism evidence="4 5">
    <name type="scientific">Rosa chinensis</name>
    <name type="common">China rose</name>
    <dbReference type="NCBI Taxonomy" id="74649"/>
    <lineage>
        <taxon>Eukaryota</taxon>
        <taxon>Viridiplantae</taxon>
        <taxon>Streptophyta</taxon>
        <taxon>Embryophyta</taxon>
        <taxon>Tracheophyta</taxon>
        <taxon>Spermatophyta</taxon>
        <taxon>Magnoliopsida</taxon>
        <taxon>eudicotyledons</taxon>
        <taxon>Gunneridae</taxon>
        <taxon>Pentapetalae</taxon>
        <taxon>rosids</taxon>
        <taxon>fabids</taxon>
        <taxon>Rosales</taxon>
        <taxon>Rosaceae</taxon>
        <taxon>Rosoideae</taxon>
        <taxon>Rosoideae incertae sedis</taxon>
        <taxon>Rosa</taxon>
    </lineage>
</organism>
<protein>
    <submittedName>
        <fullName evidence="4">Putative beta-galactosidase</fullName>
        <ecNumber evidence="4">3.2.1.23</ecNumber>
    </submittedName>
</protein>
<keyword evidence="1 4" id="KW-0378">Hydrolase</keyword>
<dbReference type="EMBL" id="PDCK01000044">
    <property type="protein sequence ID" value="PRQ23876.1"/>
    <property type="molecule type" value="Genomic_DNA"/>
</dbReference>
<accession>A0A2P6PPP0</accession>
<dbReference type="Proteomes" id="UP000238479">
    <property type="component" value="Chromosome 6"/>
</dbReference>
<sequence>MLSKNNGPHFETRNAGVLGPVALHGLDQGSRDLSWQKWSHKVGLKGEAMNLGSPSSISTVDWTRVSLAAKNQQPLTWFKVNFDAPEGDEPLALDMGSMGKGQLWINGQSIGRYWTTYANGDCSACSYSGTFRPKNKC</sequence>
<evidence type="ECO:0000259" key="3">
    <source>
        <dbReference type="Pfam" id="PF21467"/>
    </source>
</evidence>
<comment type="caution">
    <text evidence="4">The sequence shown here is derived from an EMBL/GenBank/DDBJ whole genome shotgun (WGS) entry which is preliminary data.</text>
</comment>
<dbReference type="SUPFAM" id="SSF49785">
    <property type="entry name" value="Galactose-binding domain-like"/>
    <property type="match status" value="1"/>
</dbReference>
<feature type="domain" description="Beta-galactosidase galactose-binding" evidence="3">
    <location>
        <begin position="75"/>
        <end position="116"/>
    </location>
</feature>
<dbReference type="STRING" id="74649.A0A2P6PPP0"/>
<evidence type="ECO:0000313" key="5">
    <source>
        <dbReference type="Proteomes" id="UP000238479"/>
    </source>
</evidence>
<dbReference type="InterPro" id="IPR048913">
    <property type="entry name" value="BetaGal_gal-bd"/>
</dbReference>
<dbReference type="OMA" id="LANVGMH"/>
<keyword evidence="5" id="KW-1185">Reference proteome</keyword>
<keyword evidence="2 4" id="KW-0326">Glycosidase</keyword>
<dbReference type="FunFam" id="2.60.120.260:FF:000037">
    <property type="entry name" value="Beta-galactosidase"/>
    <property type="match status" value="1"/>
</dbReference>
<dbReference type="Gene3D" id="2.60.120.260">
    <property type="entry name" value="Galactose-binding domain-like"/>
    <property type="match status" value="1"/>
</dbReference>